<evidence type="ECO:0000313" key="1">
    <source>
        <dbReference type="EMBL" id="KAJ1175909.1"/>
    </source>
</evidence>
<name>A0AAV7TH62_PLEWA</name>
<protein>
    <submittedName>
        <fullName evidence="1">Uncharacterized protein</fullName>
    </submittedName>
</protein>
<sequence length="138" mass="15007">MFNSSGEVYFHCAKISIWYGVVSYCCDSCGSGSPFLVSLSPGLPGGTCKKTQDKAPVRREVAASALWIPKVKGGWSADLPFPGRRRQSQSVPQPQAGLLFASARHSPIGTPEAKNISTEIRLRQGHYKGCAHQLLFHF</sequence>
<dbReference type="Proteomes" id="UP001066276">
    <property type="component" value="Chromosome 3_2"/>
</dbReference>
<gene>
    <name evidence="1" type="ORF">NDU88_001194</name>
</gene>
<proteinExistence type="predicted"/>
<keyword evidence="2" id="KW-1185">Reference proteome</keyword>
<dbReference type="AlphaFoldDB" id="A0AAV7TH62"/>
<dbReference type="EMBL" id="JANPWB010000006">
    <property type="protein sequence ID" value="KAJ1175909.1"/>
    <property type="molecule type" value="Genomic_DNA"/>
</dbReference>
<reference evidence="1" key="1">
    <citation type="journal article" date="2022" name="bioRxiv">
        <title>Sequencing and chromosome-scale assembly of the giantPleurodeles waltlgenome.</title>
        <authorList>
            <person name="Brown T."/>
            <person name="Elewa A."/>
            <person name="Iarovenko S."/>
            <person name="Subramanian E."/>
            <person name="Araus A.J."/>
            <person name="Petzold A."/>
            <person name="Susuki M."/>
            <person name="Suzuki K.-i.T."/>
            <person name="Hayashi T."/>
            <person name="Toyoda A."/>
            <person name="Oliveira C."/>
            <person name="Osipova E."/>
            <person name="Leigh N.D."/>
            <person name="Simon A."/>
            <person name="Yun M.H."/>
        </authorList>
    </citation>
    <scope>NUCLEOTIDE SEQUENCE</scope>
    <source>
        <strain evidence="1">20211129_DDA</strain>
        <tissue evidence="1">Liver</tissue>
    </source>
</reference>
<evidence type="ECO:0000313" key="2">
    <source>
        <dbReference type="Proteomes" id="UP001066276"/>
    </source>
</evidence>
<organism evidence="1 2">
    <name type="scientific">Pleurodeles waltl</name>
    <name type="common">Iberian ribbed newt</name>
    <dbReference type="NCBI Taxonomy" id="8319"/>
    <lineage>
        <taxon>Eukaryota</taxon>
        <taxon>Metazoa</taxon>
        <taxon>Chordata</taxon>
        <taxon>Craniata</taxon>
        <taxon>Vertebrata</taxon>
        <taxon>Euteleostomi</taxon>
        <taxon>Amphibia</taxon>
        <taxon>Batrachia</taxon>
        <taxon>Caudata</taxon>
        <taxon>Salamandroidea</taxon>
        <taxon>Salamandridae</taxon>
        <taxon>Pleurodelinae</taxon>
        <taxon>Pleurodeles</taxon>
    </lineage>
</organism>
<accession>A0AAV7TH62</accession>
<comment type="caution">
    <text evidence="1">The sequence shown here is derived from an EMBL/GenBank/DDBJ whole genome shotgun (WGS) entry which is preliminary data.</text>
</comment>